<protein>
    <recommendedName>
        <fullName evidence="2">Fibronectin type-III domain-containing protein</fullName>
    </recommendedName>
</protein>
<dbReference type="PANTHER" id="PTHR34512">
    <property type="entry name" value="CELL SURFACE PROTEIN"/>
    <property type="match status" value="1"/>
</dbReference>
<dbReference type="InterPro" id="IPR013783">
    <property type="entry name" value="Ig-like_fold"/>
</dbReference>
<accession>A0A832I7H2</accession>
<feature type="domain" description="Fibronectin type-III" evidence="2">
    <location>
        <begin position="31"/>
        <end position="126"/>
    </location>
</feature>
<evidence type="ECO:0000259" key="2">
    <source>
        <dbReference type="PROSITE" id="PS50853"/>
    </source>
</evidence>
<dbReference type="EMBL" id="DTKQ01000059">
    <property type="protein sequence ID" value="HGZ80448.1"/>
    <property type="molecule type" value="Genomic_DNA"/>
</dbReference>
<name>A0A832I7H2_9THEM</name>
<dbReference type="Pfam" id="PF13360">
    <property type="entry name" value="PQQ_2"/>
    <property type="match status" value="1"/>
</dbReference>
<dbReference type="InterPro" id="IPR036116">
    <property type="entry name" value="FN3_sf"/>
</dbReference>
<dbReference type="Gene3D" id="2.60.40.10">
    <property type="entry name" value="Immunoglobulins"/>
    <property type="match status" value="1"/>
</dbReference>
<dbReference type="InterPro" id="IPR003961">
    <property type="entry name" value="FN3_dom"/>
</dbReference>
<dbReference type="InterPro" id="IPR018391">
    <property type="entry name" value="PQQ_b-propeller_rpt"/>
</dbReference>
<evidence type="ECO:0000313" key="3">
    <source>
        <dbReference type="EMBL" id="HGZ80448.1"/>
    </source>
</evidence>
<sequence>MWRFFVVFCLTSILLLVSCGAPVAPNNPPNVPSNPNPANNETGVSTTTTLSWTCSDPDGDSLTYDVYFGTSPTPPLVQSNYTSTTYNPGTLNYGTKYYWKIVAKDSKGGITEGPVWNFTTMSLPSGSLSEERKFQVSLNSASGPIYSSPTMDRNGNLYLGTQGGLVKMDCNGNLIGSAPTASPVWSSPVVDWTANKVYFADINGNLFAFGNGSRQITNNTIYSTPVIKDNNIYVVDLTGNVLRVTPDLNSSQTLVSLQREVRSSPAVLGNKLFVASVDGRVCAVDLASGTKLWDKSFNDEKFYGGFAIDENGNLYIAGKRLWCLKSSDGSVNWSYELDGQAYANPVISSNGVIYIGDISGTLHAVDLNGSRRWTKTELRSIVSSAVIGDNGIVYVCSDWIFAINPYDGSIISSLELQNFVESNPILHFGKIYVADEAGYFYVIRALSETIEDPETSWPMFQRDWYHTATR</sequence>
<dbReference type="Gene3D" id="2.40.128.630">
    <property type="match status" value="1"/>
</dbReference>
<feature type="signal peptide" evidence="1">
    <location>
        <begin position="1"/>
        <end position="23"/>
    </location>
</feature>
<dbReference type="InterPro" id="IPR015943">
    <property type="entry name" value="WD40/YVTN_repeat-like_dom_sf"/>
</dbReference>
<evidence type="ECO:0000256" key="1">
    <source>
        <dbReference type="SAM" id="SignalP"/>
    </source>
</evidence>
<dbReference type="InterPro" id="IPR011047">
    <property type="entry name" value="Quinoprotein_ADH-like_sf"/>
</dbReference>
<dbReference type="PROSITE" id="PS51257">
    <property type="entry name" value="PROKAR_LIPOPROTEIN"/>
    <property type="match status" value="1"/>
</dbReference>
<dbReference type="SMART" id="SM00564">
    <property type="entry name" value="PQQ"/>
    <property type="match status" value="5"/>
</dbReference>
<dbReference type="Gene3D" id="2.130.10.10">
    <property type="entry name" value="YVTN repeat-like/Quinoprotein amine dehydrogenase"/>
    <property type="match status" value="1"/>
</dbReference>
<dbReference type="InterPro" id="IPR002372">
    <property type="entry name" value="PQQ_rpt_dom"/>
</dbReference>
<dbReference type="AlphaFoldDB" id="A0A832I7H2"/>
<feature type="chain" id="PRO_5032615616" description="Fibronectin type-III domain-containing protein" evidence="1">
    <location>
        <begin position="24"/>
        <end position="470"/>
    </location>
</feature>
<organism evidence="3">
    <name type="scientific">Pseudothermotoga hypogea</name>
    <dbReference type="NCBI Taxonomy" id="57487"/>
    <lineage>
        <taxon>Bacteria</taxon>
        <taxon>Thermotogati</taxon>
        <taxon>Thermotogota</taxon>
        <taxon>Thermotogae</taxon>
        <taxon>Thermotogales</taxon>
        <taxon>Thermotogaceae</taxon>
        <taxon>Pseudothermotoga</taxon>
    </lineage>
</organism>
<keyword evidence="1" id="KW-0732">Signal</keyword>
<gene>
    <name evidence="3" type="ORF">ENW55_10755</name>
</gene>
<dbReference type="PROSITE" id="PS50853">
    <property type="entry name" value="FN3"/>
    <property type="match status" value="1"/>
</dbReference>
<dbReference type="SUPFAM" id="SSF50998">
    <property type="entry name" value="Quinoprotein alcohol dehydrogenase-like"/>
    <property type="match status" value="1"/>
</dbReference>
<dbReference type="SUPFAM" id="SSF49265">
    <property type="entry name" value="Fibronectin type III"/>
    <property type="match status" value="1"/>
</dbReference>
<comment type="caution">
    <text evidence="3">The sequence shown here is derived from an EMBL/GenBank/DDBJ whole genome shotgun (WGS) entry which is preliminary data.</text>
</comment>
<dbReference type="PANTHER" id="PTHR34512:SF30">
    <property type="entry name" value="OUTER MEMBRANE PROTEIN ASSEMBLY FACTOR BAMB"/>
    <property type="match status" value="1"/>
</dbReference>
<proteinExistence type="predicted"/>
<reference evidence="3" key="1">
    <citation type="journal article" date="2020" name="mSystems">
        <title>Genome- and Community-Level Interaction Insights into Carbon Utilization and Element Cycling Functions of Hydrothermarchaeota in Hydrothermal Sediment.</title>
        <authorList>
            <person name="Zhou Z."/>
            <person name="Liu Y."/>
            <person name="Xu W."/>
            <person name="Pan J."/>
            <person name="Luo Z.H."/>
            <person name="Li M."/>
        </authorList>
    </citation>
    <scope>NUCLEOTIDE SEQUENCE [LARGE SCALE GENOMIC DNA]</scope>
    <source>
        <strain evidence="3">SpSt-86</strain>
    </source>
</reference>